<accession>A0A8J6Z8U7</accession>
<dbReference type="EMBL" id="JACVXA010000070">
    <property type="protein sequence ID" value="MBE3640074.1"/>
    <property type="molecule type" value="Genomic_DNA"/>
</dbReference>
<dbReference type="PROSITE" id="PS51387">
    <property type="entry name" value="FAD_PCMH"/>
    <property type="match status" value="1"/>
</dbReference>
<evidence type="ECO:0000313" key="6">
    <source>
        <dbReference type="Proteomes" id="UP000609121"/>
    </source>
</evidence>
<evidence type="ECO:0000313" key="5">
    <source>
        <dbReference type="EMBL" id="MBE3640074.1"/>
    </source>
</evidence>
<dbReference type="InterPro" id="IPR051312">
    <property type="entry name" value="Diverse_Substr_Oxidored"/>
</dbReference>
<evidence type="ECO:0000256" key="3">
    <source>
        <dbReference type="ARBA" id="ARBA00023002"/>
    </source>
</evidence>
<dbReference type="InterPro" id="IPR016167">
    <property type="entry name" value="FAD-bd_PCMH_sub1"/>
</dbReference>
<evidence type="ECO:0000259" key="4">
    <source>
        <dbReference type="PROSITE" id="PS51387"/>
    </source>
</evidence>
<reference evidence="5" key="1">
    <citation type="submission" date="2020-09" db="EMBL/GenBank/DDBJ databases">
        <title>A novel bacterium of genus Mangrovicoccus, isolated from South China Sea.</title>
        <authorList>
            <person name="Huang H."/>
            <person name="Mo K."/>
            <person name="Hu Y."/>
        </authorList>
    </citation>
    <scope>NUCLEOTIDE SEQUENCE</scope>
    <source>
        <strain evidence="5">HB182678</strain>
    </source>
</reference>
<dbReference type="InterPro" id="IPR036318">
    <property type="entry name" value="FAD-bd_PCMH-like_sf"/>
</dbReference>
<proteinExistence type="predicted"/>
<evidence type="ECO:0000256" key="1">
    <source>
        <dbReference type="ARBA" id="ARBA00022630"/>
    </source>
</evidence>
<comment type="caution">
    <text evidence="5">The sequence shown here is derived from an EMBL/GenBank/DDBJ whole genome shotgun (WGS) entry which is preliminary data.</text>
</comment>
<dbReference type="Gene3D" id="3.30.465.10">
    <property type="match status" value="1"/>
</dbReference>
<evidence type="ECO:0000256" key="2">
    <source>
        <dbReference type="ARBA" id="ARBA00022827"/>
    </source>
</evidence>
<gene>
    <name evidence="5" type="ORF">ICN82_17860</name>
</gene>
<protein>
    <submittedName>
        <fullName evidence="5">FAD binding domain-containing protein</fullName>
    </submittedName>
</protein>
<organism evidence="5 6">
    <name type="scientific">Mangrovicoccus algicola</name>
    <dbReference type="NCBI Taxonomy" id="2771008"/>
    <lineage>
        <taxon>Bacteria</taxon>
        <taxon>Pseudomonadati</taxon>
        <taxon>Pseudomonadota</taxon>
        <taxon>Alphaproteobacteria</taxon>
        <taxon>Rhodobacterales</taxon>
        <taxon>Paracoccaceae</taxon>
        <taxon>Mangrovicoccus</taxon>
    </lineage>
</organism>
<keyword evidence="2" id="KW-0274">FAD</keyword>
<dbReference type="SUPFAM" id="SSF56176">
    <property type="entry name" value="FAD-binding/transporter-associated domain-like"/>
    <property type="match status" value="1"/>
</dbReference>
<dbReference type="Pfam" id="PF00941">
    <property type="entry name" value="FAD_binding_5"/>
    <property type="match status" value="1"/>
</dbReference>
<keyword evidence="3" id="KW-0560">Oxidoreductase</keyword>
<dbReference type="Proteomes" id="UP000609121">
    <property type="component" value="Unassembled WGS sequence"/>
</dbReference>
<dbReference type="PANTHER" id="PTHR42659">
    <property type="entry name" value="XANTHINE DEHYDROGENASE SUBUNIT C-RELATED"/>
    <property type="match status" value="1"/>
</dbReference>
<dbReference type="RefSeq" id="WP_193185574.1">
    <property type="nucleotide sequence ID" value="NZ_JACVXA010000070.1"/>
</dbReference>
<name>A0A8J6Z8U7_9RHOB</name>
<keyword evidence="1" id="KW-0285">Flavoprotein</keyword>
<dbReference type="InterPro" id="IPR016169">
    <property type="entry name" value="FAD-bd_PCMH_sub2"/>
</dbReference>
<dbReference type="GO" id="GO:0016491">
    <property type="term" value="F:oxidoreductase activity"/>
    <property type="evidence" value="ECO:0007669"/>
    <property type="project" value="UniProtKB-KW"/>
</dbReference>
<dbReference type="GO" id="GO:0071949">
    <property type="term" value="F:FAD binding"/>
    <property type="evidence" value="ECO:0007669"/>
    <property type="project" value="InterPro"/>
</dbReference>
<dbReference type="InterPro" id="IPR002346">
    <property type="entry name" value="Mopterin_DH_FAD-bd"/>
</dbReference>
<feature type="domain" description="FAD-binding PCMH-type" evidence="4">
    <location>
        <begin position="1"/>
        <end position="176"/>
    </location>
</feature>
<sequence length="277" mass="29208">MKPAPFDLVPAMTAAEALPHLAGPREAKPVAGSQSLGPMLNLRVARPELLVDLSACADLRAVTEEDDAILYGAAITHAEFEDGAVPDATPGWLAPIARRIAYRAVRNRGTIGGSIAHADPAADWVVTMTGLGASVRILGPRGARDLPMAEFVTGALSTALEPGEIIAAIRLPRRSARARWSYWKFCRKTGEFAKASACVLADPDRGEHRVLAAAIERAPVALPDPQALIEGRADPRAAVEAALPFLTPERRALQVTATIRALDALDALDALRTGASA</sequence>
<dbReference type="Gene3D" id="3.30.43.10">
    <property type="entry name" value="Uridine Diphospho-n-acetylenolpyruvylglucosamine Reductase, domain 2"/>
    <property type="match status" value="1"/>
</dbReference>
<dbReference type="AlphaFoldDB" id="A0A8J6Z8U7"/>
<dbReference type="InterPro" id="IPR016166">
    <property type="entry name" value="FAD-bd_PCMH"/>
</dbReference>
<keyword evidence="6" id="KW-1185">Reference proteome</keyword>
<dbReference type="PANTHER" id="PTHR42659:SF2">
    <property type="entry name" value="XANTHINE DEHYDROGENASE SUBUNIT C-RELATED"/>
    <property type="match status" value="1"/>
</dbReference>